<feature type="region of interest" description="Disordered" evidence="3">
    <location>
        <begin position="576"/>
        <end position="597"/>
    </location>
</feature>
<dbReference type="SMART" id="SM00297">
    <property type="entry name" value="BROMO"/>
    <property type="match status" value="1"/>
</dbReference>
<feature type="compositionally biased region" description="Basic and acidic residues" evidence="3">
    <location>
        <begin position="846"/>
        <end position="858"/>
    </location>
</feature>
<dbReference type="Pfam" id="PF00439">
    <property type="entry name" value="Bromodomain"/>
    <property type="match status" value="1"/>
</dbReference>
<feature type="region of interest" description="Disordered" evidence="3">
    <location>
        <begin position="1711"/>
        <end position="1734"/>
    </location>
</feature>
<feature type="compositionally biased region" description="Low complexity" evidence="3">
    <location>
        <begin position="1186"/>
        <end position="1201"/>
    </location>
</feature>
<feature type="region of interest" description="Disordered" evidence="3">
    <location>
        <begin position="809"/>
        <end position="858"/>
    </location>
</feature>
<feature type="compositionally biased region" description="Basic residues" evidence="3">
    <location>
        <begin position="457"/>
        <end position="468"/>
    </location>
</feature>
<dbReference type="PANTHER" id="PTHR31095:SF3">
    <property type="entry name" value="RIKEN CDNA 9930021J03 GENE"/>
    <property type="match status" value="1"/>
</dbReference>
<dbReference type="PROSITE" id="PS00633">
    <property type="entry name" value="BROMODOMAIN_1"/>
    <property type="match status" value="1"/>
</dbReference>
<evidence type="ECO:0000256" key="2">
    <source>
        <dbReference type="PROSITE-ProRule" id="PRU00035"/>
    </source>
</evidence>
<dbReference type="InterPro" id="IPR001487">
    <property type="entry name" value="Bromodomain"/>
</dbReference>
<feature type="compositionally biased region" description="Pro residues" evidence="3">
    <location>
        <begin position="246"/>
        <end position="256"/>
    </location>
</feature>
<feature type="compositionally biased region" description="Low complexity" evidence="3">
    <location>
        <begin position="499"/>
        <end position="510"/>
    </location>
</feature>
<feature type="region of interest" description="Disordered" evidence="3">
    <location>
        <begin position="1426"/>
        <end position="1446"/>
    </location>
</feature>
<dbReference type="InterPro" id="IPR040214">
    <property type="entry name" value="BRD10"/>
</dbReference>
<gene>
    <name evidence="5" type="ORF">NP493_107g01020</name>
</gene>
<feature type="compositionally biased region" description="Basic and acidic residues" evidence="3">
    <location>
        <begin position="935"/>
        <end position="957"/>
    </location>
</feature>
<feature type="compositionally biased region" description="Polar residues" evidence="3">
    <location>
        <begin position="525"/>
        <end position="539"/>
    </location>
</feature>
<reference evidence="5" key="1">
    <citation type="journal article" date="2023" name="Mol. Biol. Evol.">
        <title>Third-Generation Sequencing Reveals the Adaptive Role of the Epigenome in Three Deep-Sea Polychaetes.</title>
        <authorList>
            <person name="Perez M."/>
            <person name="Aroh O."/>
            <person name="Sun Y."/>
            <person name="Lan Y."/>
            <person name="Juniper S.K."/>
            <person name="Young C.R."/>
            <person name="Angers B."/>
            <person name="Qian P.Y."/>
        </authorList>
    </citation>
    <scope>NUCLEOTIDE SEQUENCE</scope>
    <source>
        <strain evidence="5">R07B-5</strain>
    </source>
</reference>
<feature type="compositionally biased region" description="Basic residues" evidence="3">
    <location>
        <begin position="577"/>
        <end position="597"/>
    </location>
</feature>
<feature type="region of interest" description="Disordered" evidence="3">
    <location>
        <begin position="489"/>
        <end position="551"/>
    </location>
</feature>
<dbReference type="InterPro" id="IPR056522">
    <property type="entry name" value="KIAA2026_hel"/>
</dbReference>
<dbReference type="Gene3D" id="1.20.920.10">
    <property type="entry name" value="Bromodomain-like"/>
    <property type="match status" value="1"/>
</dbReference>
<evidence type="ECO:0000256" key="3">
    <source>
        <dbReference type="SAM" id="MobiDB-lite"/>
    </source>
</evidence>
<evidence type="ECO:0000259" key="4">
    <source>
        <dbReference type="PROSITE" id="PS50014"/>
    </source>
</evidence>
<accession>A0AAD9UHB4</accession>
<dbReference type="SUPFAM" id="SSF47370">
    <property type="entry name" value="Bromodomain"/>
    <property type="match status" value="1"/>
</dbReference>
<dbReference type="Proteomes" id="UP001209878">
    <property type="component" value="Unassembled WGS sequence"/>
</dbReference>
<feature type="domain" description="Bromo" evidence="4">
    <location>
        <begin position="144"/>
        <end position="216"/>
    </location>
</feature>
<feature type="compositionally biased region" description="Low complexity" evidence="3">
    <location>
        <begin position="425"/>
        <end position="446"/>
    </location>
</feature>
<feature type="region of interest" description="Disordered" evidence="3">
    <location>
        <begin position="246"/>
        <end position="275"/>
    </location>
</feature>
<organism evidence="5 6">
    <name type="scientific">Ridgeia piscesae</name>
    <name type="common">Tubeworm</name>
    <dbReference type="NCBI Taxonomy" id="27915"/>
    <lineage>
        <taxon>Eukaryota</taxon>
        <taxon>Metazoa</taxon>
        <taxon>Spiralia</taxon>
        <taxon>Lophotrochozoa</taxon>
        <taxon>Annelida</taxon>
        <taxon>Polychaeta</taxon>
        <taxon>Sedentaria</taxon>
        <taxon>Canalipalpata</taxon>
        <taxon>Sabellida</taxon>
        <taxon>Siboglinidae</taxon>
        <taxon>Ridgeia</taxon>
    </lineage>
</organism>
<feature type="region of interest" description="Disordered" evidence="3">
    <location>
        <begin position="422"/>
        <end position="472"/>
    </location>
</feature>
<evidence type="ECO:0000313" key="6">
    <source>
        <dbReference type="Proteomes" id="UP001209878"/>
    </source>
</evidence>
<feature type="region of interest" description="Disordered" evidence="3">
    <location>
        <begin position="1181"/>
        <end position="1225"/>
    </location>
</feature>
<dbReference type="InterPro" id="IPR036427">
    <property type="entry name" value="Bromodomain-like_sf"/>
</dbReference>
<keyword evidence="6" id="KW-1185">Reference proteome</keyword>
<proteinExistence type="predicted"/>
<protein>
    <recommendedName>
        <fullName evidence="4">Bromo domain-containing protein</fullName>
    </recommendedName>
</protein>
<dbReference type="EMBL" id="JAODUO010000107">
    <property type="protein sequence ID" value="KAK2189400.1"/>
    <property type="molecule type" value="Genomic_DNA"/>
</dbReference>
<dbReference type="PRINTS" id="PR00503">
    <property type="entry name" value="BROMODOMAIN"/>
</dbReference>
<dbReference type="Pfam" id="PF23450">
    <property type="entry name" value="KIAA2026_hel"/>
    <property type="match status" value="1"/>
</dbReference>
<sequence length="2261" mass="240677">MLEPDPPDGADFSHPANKDALTIQCQSTDIDCVENVVFVENNNSASQEVVVGDTVYDYGDTSVTVFNDDDAAACVSIPPQENRDESLDVEMKDNEDVYGQHETTAEGPMDSFAEHSYVQPDNREPLSQELQHGQRILKEIMSDTNKSVNWPFVYAVDDTEEGLEDYYERVKQPMWLQKMDEKFESREYKSITEFVADMRLMLENCYRYNGASHQISKKAQRLEIVLEQKLTLLSRYEAPCGVAPPRLLPAPQPDPPGGAGATAGAATDPHGREEEPARSIAQIGHFLFLCAVPLNLGEIIHYELERCFQMPRESSTMQRVMTFLISTPYQRTRLENKPAMPYSVWEEKLRGKLRHWYRCLSDHHLDVNKTIQKLGLEGKFFQVLGMKNPMERKKYHELTFYQKVWVMKSLCDYCLNPKTVTTVQPSPGGSSGPESANSDNDSGISDNDVDSEEPTSRRRSVPTKHQLKIRTPEFIRSAQLSEAILSRSWRRNHDHAESSDGTPTPSRDSTPTPPVWRGHRWKDALTTSRSSSPLASTRGSCVADPDSCASTPAPSVVGDLGSDSCCSMPAGDVTISSKKKRGRRKVGWNRQRRSKKRLKVVKCDDNIETTSKKHHTDVDIPFDDCTNDQDMADDAKTTGDLCDNSVCQNTDDAQTMPDNDGCLQRVSQTQGKSQNIQQNIASISMENVIRNVDESDNVSSKCEGGQMSDDLVKTEQPEASVNTCAAAVNGYISDRSEVMMKAAIKTEIDNDKHAFIESHGEKTGHLKNVDSCELKTEIYSDVRSHETATVSESCSKVKLETNNQYNGVLSEHDKSSVKVKTETEVTPTEAQLKDDTGNLVGSKPESTLKVEKSDETPKSVEIGKVDEHMESVADVKEESDEEMEEVLITPPPRKRCVVELHKRLLFLQKELEPWEHKLLQATKRARIKLKKEQETYKEVTEKEKRRLVGDDAKEQLTRKRKKLDTGGNNPEHGTPQKTTNAKASPVPVRLTQFTGAQNSILNFNLLNKHGVQLRFQGAPAANAPPKFMPYQFMTVTPTGSQPLNVVTTKGGLTSTQAHAVRSTSGPAIIVLPNASGARQVSPVKLVKGAKTPAVCISDGSTPMVAAGPRFFHYNSLSELPPGIIQHILKTQDSRIKGQSKIVPAASAATTDVSTVDKNALLLNLIKAGVLPASASLPQCNLSQTHTSSDTTPTSAADSAASIGVDTSSDTKEMPANVGSPAKLSPARSPAAAELTKTGQVNPELLARLSGSCEGAGLTAVHFSPQRAPKYASNVTVKTLLESRAAATQRGQDGVKDIMAALAEVEAKQTEGNVPVTSQYNVTAKPAAPIVMAKSTQPPNTDGGPSNPSDGAAKVVTLPVTVAQQLLQPQLLLSAISQSGVKNPSGGALPQLCLQVRPAALAPVGHQASTPGGPLQQMRFQLQAATTSQAPQMVKKTRPPVQGVTPTGVSEAVATKQALAVLNRGCSEQQAAGQTSGQPGGCAVSVSSGQQPIPVATSVGHPLSGQFWTRAVTSGQPMTSTGNSQYLRMTSDAAQPIVSTGQQQFTPLQTSPLTTSLSPVCVVNITSGHHSGSTASVQPSVTTAAQHFGSVSLANILTAVQSPVISAAKPHSSPVAGQQKLTTASPLGVLAPPRAAAPRGAAPQQVMVLPQGVVLTPQLLQQLTNVRGQQPGPLVLQYGKGGTAQLVRAPVPVASPHSGVRATVPMTQTIRSTTAPVPSSPVKIRVPMNSSSRTQTRVIRLPTQPPNVHLLRAPGLIAVTNSSVGHTQTHVVATPTLRAPGLVAVPQPGSVVPGRSVCPNQLAPASGPRVGVGVALSAQQPRANITISNSPSLVAARGQKVLASANVDRSVFTESTLGKSGLVVSHNSAPVVSVPRQVATPSGEQVIHSQQHLLARTSGLTVATSSSTVPTPHQHTADTTAAQHTQEGTAIMNTCATVKSNPTPTAQPTHRTYLSHSSVGAQQPFTLTPSSGAATVATSRSPRHVYVQQTSPVKTVVPTSGTIVRLIRMQSPVKKGNVAMRPHPQQHGVARLPGTGKTQVLQVTGAGVQSPTKLVLYNVGGQLVTAQGIPVSLPVGLAPGMTTARVPVAPSGIARDGMTGNKPQMLLATAPKSAVVAPPKGLSVKHQQSTVIHLQAASPVDIPPTGSGPLPVTAARRGDGQQSVPVAPHSDQTRGGNLEEPKRLDYVHVSNNRTSKGAVCAAADDADGKEVCVTTGGMVGDATGLPSSGETGLGLLSQAAALQQAFNTAASTSDGNGSLQTS</sequence>
<feature type="region of interest" description="Disordered" evidence="3">
    <location>
        <begin position="935"/>
        <end position="983"/>
    </location>
</feature>
<dbReference type="InterPro" id="IPR018359">
    <property type="entry name" value="Bromodomain_CS"/>
</dbReference>
<name>A0AAD9UHB4_RIDPI</name>
<comment type="caution">
    <text evidence="5">The sequence shown here is derived from an EMBL/GenBank/DDBJ whole genome shotgun (WGS) entry which is preliminary data.</text>
</comment>
<evidence type="ECO:0000256" key="1">
    <source>
        <dbReference type="ARBA" id="ARBA00023117"/>
    </source>
</evidence>
<feature type="compositionally biased region" description="Basic and acidic residues" evidence="3">
    <location>
        <begin position="810"/>
        <end position="823"/>
    </location>
</feature>
<feature type="region of interest" description="Disordered" evidence="3">
    <location>
        <begin position="2138"/>
        <end position="2181"/>
    </location>
</feature>
<evidence type="ECO:0000313" key="5">
    <source>
        <dbReference type="EMBL" id="KAK2189400.1"/>
    </source>
</evidence>
<dbReference type="PROSITE" id="PS50014">
    <property type="entry name" value="BROMODOMAIN_2"/>
    <property type="match status" value="1"/>
</dbReference>
<dbReference type="PANTHER" id="PTHR31095">
    <property type="entry name" value="RIKEN CDNA 9930021J03 GENE"/>
    <property type="match status" value="1"/>
</dbReference>
<keyword evidence="1 2" id="KW-0103">Bromodomain</keyword>